<proteinExistence type="predicted"/>
<dbReference type="Proteomes" id="UP000325787">
    <property type="component" value="Chromosome"/>
</dbReference>
<dbReference type="SUPFAM" id="SSF52540">
    <property type="entry name" value="P-loop containing nucleoside triphosphate hydrolases"/>
    <property type="match status" value="2"/>
</dbReference>
<dbReference type="InterPro" id="IPR017871">
    <property type="entry name" value="ABC_transporter-like_CS"/>
</dbReference>
<dbReference type="PROSITE" id="PS00211">
    <property type="entry name" value="ABC_TRANSPORTER_1"/>
    <property type="match status" value="1"/>
</dbReference>
<accession>A0A5Q0GW99</accession>
<keyword evidence="7" id="KW-1278">Translocase</keyword>
<name>A0A5Q0GW99_SACSY</name>
<sequence length="493" mass="52711">MSGETFQLRDVHKSFGPVRALRGVSLALRAGEVHALVGENGAGKSTAVGVVGGEHRPDRGEVLLGGRPVRFASPRDARRHGVAVIHQEPSGFPDLSVTENVFMGRFPLRRGGRVDRRAARRRTAEVLDRLGVPIDPDRPTRGLSVADRQVIEVAKALVSDARVIVMDEPTAALSEVEVRRLFRVARDLAAGGAALLFVSHRLDEVYELCARATVLRDGEHVTTAPLAELDRDALVRAMVGRPVDRLYPRRAHELGEEALVVSGLGPHGDISFSVRRGEVVGLAGLVGSGRSGVARAVFGLEPRAGRVVVGGRELPPGDPRAAIRHGVALVPEDRRDQGLVPALSIERNASLTRLRQVSPLGLTRRSRERSLAGEWAARLGVKHRRLTDPVATLSGGNQQKVVLGKWLATGPSVLLVDEPTRGVDVGAKVEVHRLLAEEAARGTAVLLISSELPEVLGMADRVLVLREGRLVAELPRGRATEEAVVRAATGGAG</sequence>
<dbReference type="CDD" id="cd03215">
    <property type="entry name" value="ABC_Carb_Monos_II"/>
    <property type="match status" value="1"/>
</dbReference>
<reference evidence="11" key="1">
    <citation type="journal article" date="2021" name="Curr. Microbiol.">
        <title>Complete genome of nocamycin-producing strain Saccharothrix syringae NRRL B-16468 reveals the biosynthetic potential for secondary metabolites.</title>
        <authorList>
            <person name="Mo X."/>
            <person name="Yang S."/>
        </authorList>
    </citation>
    <scope>NUCLEOTIDE SEQUENCE [LARGE SCALE GENOMIC DNA]</scope>
    <source>
        <strain evidence="11">ATCC 51364 / DSM 43886 / JCM 6844 / KCTC 9398 / NBRC 14523 / NRRL B-16468 / INA 2240</strain>
    </source>
</reference>
<evidence type="ECO:0000256" key="5">
    <source>
        <dbReference type="ARBA" id="ARBA00022741"/>
    </source>
</evidence>
<dbReference type="GO" id="GO:0016887">
    <property type="term" value="F:ATP hydrolysis activity"/>
    <property type="evidence" value="ECO:0007669"/>
    <property type="project" value="InterPro"/>
</dbReference>
<organism evidence="10 11">
    <name type="scientific">Saccharothrix syringae</name>
    <name type="common">Nocardiopsis syringae</name>
    <dbReference type="NCBI Taxonomy" id="103733"/>
    <lineage>
        <taxon>Bacteria</taxon>
        <taxon>Bacillati</taxon>
        <taxon>Actinomycetota</taxon>
        <taxon>Actinomycetes</taxon>
        <taxon>Pseudonocardiales</taxon>
        <taxon>Pseudonocardiaceae</taxon>
        <taxon>Saccharothrix</taxon>
    </lineage>
</organism>
<feature type="domain" description="ABC transporter" evidence="9">
    <location>
        <begin position="6"/>
        <end position="242"/>
    </location>
</feature>
<dbReference type="PANTHER" id="PTHR43790">
    <property type="entry name" value="CARBOHYDRATE TRANSPORT ATP-BINDING PROTEIN MG119-RELATED"/>
    <property type="match status" value="1"/>
</dbReference>
<evidence type="ECO:0000256" key="7">
    <source>
        <dbReference type="ARBA" id="ARBA00022967"/>
    </source>
</evidence>
<dbReference type="SMART" id="SM00382">
    <property type="entry name" value="AAA"/>
    <property type="match status" value="2"/>
</dbReference>
<keyword evidence="1" id="KW-0813">Transport</keyword>
<dbReference type="InterPro" id="IPR003593">
    <property type="entry name" value="AAA+_ATPase"/>
</dbReference>
<keyword evidence="4" id="KW-0677">Repeat</keyword>
<keyword evidence="6 10" id="KW-0067">ATP-binding</keyword>
<dbReference type="InterPro" id="IPR027417">
    <property type="entry name" value="P-loop_NTPase"/>
</dbReference>
<keyword evidence="5" id="KW-0547">Nucleotide-binding</keyword>
<evidence type="ECO:0000313" key="10">
    <source>
        <dbReference type="EMBL" id="QFZ18211.1"/>
    </source>
</evidence>
<keyword evidence="8" id="KW-0472">Membrane</keyword>
<feature type="domain" description="ABC transporter" evidence="9">
    <location>
        <begin position="249"/>
        <end position="492"/>
    </location>
</feature>
<keyword evidence="11" id="KW-1185">Reference proteome</keyword>
<evidence type="ECO:0000313" key="11">
    <source>
        <dbReference type="Proteomes" id="UP000325787"/>
    </source>
</evidence>
<dbReference type="PROSITE" id="PS50893">
    <property type="entry name" value="ABC_TRANSPORTER_2"/>
    <property type="match status" value="2"/>
</dbReference>
<dbReference type="InterPro" id="IPR003439">
    <property type="entry name" value="ABC_transporter-like_ATP-bd"/>
</dbReference>
<evidence type="ECO:0000256" key="6">
    <source>
        <dbReference type="ARBA" id="ARBA00022840"/>
    </source>
</evidence>
<dbReference type="PANTHER" id="PTHR43790:SF3">
    <property type="entry name" value="D-ALLOSE IMPORT ATP-BINDING PROTEIN ALSA-RELATED"/>
    <property type="match status" value="1"/>
</dbReference>
<evidence type="ECO:0000256" key="8">
    <source>
        <dbReference type="ARBA" id="ARBA00023136"/>
    </source>
</evidence>
<gene>
    <name evidence="10" type="ORF">EKG83_12590</name>
</gene>
<evidence type="ECO:0000256" key="4">
    <source>
        <dbReference type="ARBA" id="ARBA00022737"/>
    </source>
</evidence>
<dbReference type="GO" id="GO:0005524">
    <property type="term" value="F:ATP binding"/>
    <property type="evidence" value="ECO:0007669"/>
    <property type="project" value="UniProtKB-KW"/>
</dbReference>
<protein>
    <submittedName>
        <fullName evidence="10">Sugar ABC transporter ATP-binding protein</fullName>
    </submittedName>
</protein>
<dbReference type="KEGG" id="ssyi:EKG83_12590"/>
<evidence type="ECO:0000256" key="2">
    <source>
        <dbReference type="ARBA" id="ARBA00022475"/>
    </source>
</evidence>
<dbReference type="CDD" id="cd03216">
    <property type="entry name" value="ABC_Carb_Monos_I"/>
    <property type="match status" value="1"/>
</dbReference>
<dbReference type="Gene3D" id="3.40.50.300">
    <property type="entry name" value="P-loop containing nucleotide triphosphate hydrolases"/>
    <property type="match status" value="2"/>
</dbReference>
<dbReference type="Pfam" id="PF00005">
    <property type="entry name" value="ABC_tran"/>
    <property type="match status" value="2"/>
</dbReference>
<dbReference type="InterPro" id="IPR050107">
    <property type="entry name" value="ABC_carbohydrate_import_ATPase"/>
</dbReference>
<evidence type="ECO:0000256" key="3">
    <source>
        <dbReference type="ARBA" id="ARBA00022597"/>
    </source>
</evidence>
<keyword evidence="3" id="KW-0762">Sugar transport</keyword>
<dbReference type="AlphaFoldDB" id="A0A5Q0GW99"/>
<evidence type="ECO:0000259" key="9">
    <source>
        <dbReference type="PROSITE" id="PS50893"/>
    </source>
</evidence>
<dbReference type="EMBL" id="CP034550">
    <property type="protein sequence ID" value="QFZ18211.1"/>
    <property type="molecule type" value="Genomic_DNA"/>
</dbReference>
<keyword evidence="2" id="KW-1003">Cell membrane</keyword>
<evidence type="ECO:0000256" key="1">
    <source>
        <dbReference type="ARBA" id="ARBA00022448"/>
    </source>
</evidence>
<dbReference type="OrthoDB" id="3651648at2"/>